<comment type="caution">
    <text evidence="8">The sequence shown here is derived from an EMBL/GenBank/DDBJ whole genome shotgun (WGS) entry which is preliminary data.</text>
</comment>
<feature type="compositionally biased region" description="Basic and acidic residues" evidence="6">
    <location>
        <begin position="289"/>
        <end position="381"/>
    </location>
</feature>
<comment type="subcellular location">
    <subcellularLocation>
        <location evidence="1">Cell membrane</location>
        <topology evidence="1">Single-pass membrane protein</topology>
    </subcellularLocation>
</comment>
<dbReference type="InterPro" id="IPR024449">
    <property type="entry name" value="Anti-sigma_RsgI_N"/>
</dbReference>
<dbReference type="EMBL" id="CAKJTG010000011">
    <property type="protein sequence ID" value="CAG9608567.1"/>
    <property type="molecule type" value="Genomic_DNA"/>
</dbReference>
<keyword evidence="3" id="KW-0812">Transmembrane</keyword>
<dbReference type="Pfam" id="PF12791">
    <property type="entry name" value="RsgI_N"/>
    <property type="match status" value="1"/>
</dbReference>
<dbReference type="AlphaFoldDB" id="A0A9C7LAL0"/>
<evidence type="ECO:0000256" key="1">
    <source>
        <dbReference type="ARBA" id="ARBA00004162"/>
    </source>
</evidence>
<feature type="domain" description="RsgI N-terminal anti-sigma" evidence="7">
    <location>
        <begin position="2"/>
        <end position="50"/>
    </location>
</feature>
<dbReference type="Proteomes" id="UP000789845">
    <property type="component" value="Unassembled WGS sequence"/>
</dbReference>
<feature type="compositionally biased region" description="Basic and acidic residues" evidence="6">
    <location>
        <begin position="200"/>
        <end position="248"/>
    </location>
</feature>
<keyword evidence="4" id="KW-1133">Transmembrane helix</keyword>
<protein>
    <recommendedName>
        <fullName evidence="7">RsgI N-terminal anti-sigma domain-containing protein</fullName>
    </recommendedName>
</protein>
<keyword evidence="9" id="KW-1185">Reference proteome</keyword>
<sequence>MKKGVIMEVDERFLTLLTPEGEFLRARNQKQDYLIGEEIDFFPLSENKKKKSLFFNLTPGKALPAAACAVIIAAASLIPFNNSDDVYAYMSIDVNPSIELAVNNELEVIDLEAYNVEGKNILSEIKDWEHQEVSVVTTNIIEEIREQGFFENHDKVVISTVYDDKKALKVKQQLEANIAEIEEKIEKENLQLTVVKATKQERKAAHKEGISTGVYKEKHQRAEEKVKEELEGKKDSLKGEEKEEKNEGKTPNQSKGNVKTEEKKAKDAKKIENIEKKKENQKNQKPKQSKNDDKDVKKKENKRNNSKNEVEVKKTGDDDPKDNDNHKVRNEKKNKDQNKDKNKNKDRYKDKEKNKDKDKDKNKNNDKKNKQKDHQEKKDND</sequence>
<evidence type="ECO:0000259" key="7">
    <source>
        <dbReference type="PROSITE" id="PS51849"/>
    </source>
</evidence>
<reference evidence="8" key="1">
    <citation type="submission" date="2021-10" db="EMBL/GenBank/DDBJ databases">
        <authorList>
            <person name="Criscuolo A."/>
        </authorList>
    </citation>
    <scope>NUCLEOTIDE SEQUENCE</scope>
    <source>
        <strain evidence="8">CIP111885</strain>
    </source>
</reference>
<evidence type="ECO:0000256" key="5">
    <source>
        <dbReference type="ARBA" id="ARBA00023136"/>
    </source>
</evidence>
<evidence type="ECO:0000256" key="4">
    <source>
        <dbReference type="ARBA" id="ARBA00022989"/>
    </source>
</evidence>
<keyword evidence="2" id="KW-1003">Cell membrane</keyword>
<proteinExistence type="predicted"/>
<feature type="compositionally biased region" description="Basic and acidic residues" evidence="6">
    <location>
        <begin position="258"/>
        <end position="282"/>
    </location>
</feature>
<evidence type="ECO:0000256" key="3">
    <source>
        <dbReference type="ARBA" id="ARBA00022692"/>
    </source>
</evidence>
<evidence type="ECO:0000313" key="9">
    <source>
        <dbReference type="Proteomes" id="UP000789845"/>
    </source>
</evidence>
<name>A0A9C7LAL0_9BACI</name>
<gene>
    <name evidence="8" type="ORF">NEOCIP111885_02284</name>
</gene>
<dbReference type="Pfam" id="PF23750">
    <property type="entry name" value="RsgI_M"/>
    <property type="match status" value="1"/>
</dbReference>
<evidence type="ECO:0000256" key="6">
    <source>
        <dbReference type="SAM" id="MobiDB-lite"/>
    </source>
</evidence>
<evidence type="ECO:0000256" key="2">
    <source>
        <dbReference type="ARBA" id="ARBA00022475"/>
    </source>
</evidence>
<dbReference type="PROSITE" id="PS51849">
    <property type="entry name" value="RSGI_N"/>
    <property type="match status" value="1"/>
</dbReference>
<evidence type="ECO:0000313" key="8">
    <source>
        <dbReference type="EMBL" id="CAG9608567.1"/>
    </source>
</evidence>
<dbReference type="GO" id="GO:0005886">
    <property type="term" value="C:plasma membrane"/>
    <property type="evidence" value="ECO:0007669"/>
    <property type="project" value="UniProtKB-SubCell"/>
</dbReference>
<dbReference type="InterPro" id="IPR055431">
    <property type="entry name" value="RsgI_M"/>
</dbReference>
<feature type="region of interest" description="Disordered" evidence="6">
    <location>
        <begin position="200"/>
        <end position="381"/>
    </location>
</feature>
<dbReference type="RefSeq" id="WP_230496813.1">
    <property type="nucleotide sequence ID" value="NZ_CAKJTG010000011.1"/>
</dbReference>
<accession>A0A9C7LAL0</accession>
<keyword evidence="5" id="KW-0472">Membrane</keyword>
<organism evidence="8 9">
    <name type="scientific">Pseudoneobacillus rhizosphaerae</name>
    <dbReference type="NCBI Taxonomy" id="2880968"/>
    <lineage>
        <taxon>Bacteria</taxon>
        <taxon>Bacillati</taxon>
        <taxon>Bacillota</taxon>
        <taxon>Bacilli</taxon>
        <taxon>Bacillales</taxon>
        <taxon>Bacillaceae</taxon>
        <taxon>Pseudoneobacillus</taxon>
    </lineage>
</organism>